<comment type="caution">
    <text evidence="1">The sequence shown here is derived from an EMBL/GenBank/DDBJ whole genome shotgun (WGS) entry which is preliminary data.</text>
</comment>
<evidence type="ECO:0000313" key="1">
    <source>
        <dbReference type="EMBL" id="KAH7906070.1"/>
    </source>
</evidence>
<protein>
    <submittedName>
        <fullName evidence="1">Uncharacterized protein</fullName>
    </submittedName>
</protein>
<reference evidence="1" key="1">
    <citation type="journal article" date="2021" name="New Phytol.">
        <title>Evolutionary innovations through gain and loss of genes in the ectomycorrhizal Boletales.</title>
        <authorList>
            <person name="Wu G."/>
            <person name="Miyauchi S."/>
            <person name="Morin E."/>
            <person name="Kuo A."/>
            <person name="Drula E."/>
            <person name="Varga T."/>
            <person name="Kohler A."/>
            <person name="Feng B."/>
            <person name="Cao Y."/>
            <person name="Lipzen A."/>
            <person name="Daum C."/>
            <person name="Hundley H."/>
            <person name="Pangilinan J."/>
            <person name="Johnson J."/>
            <person name="Barry K."/>
            <person name="LaButti K."/>
            <person name="Ng V."/>
            <person name="Ahrendt S."/>
            <person name="Min B."/>
            <person name="Choi I.G."/>
            <person name="Park H."/>
            <person name="Plett J.M."/>
            <person name="Magnuson J."/>
            <person name="Spatafora J.W."/>
            <person name="Nagy L.G."/>
            <person name="Henrissat B."/>
            <person name="Grigoriev I.V."/>
            <person name="Yang Z.L."/>
            <person name="Xu J."/>
            <person name="Martin F.M."/>
        </authorList>
    </citation>
    <scope>NUCLEOTIDE SEQUENCE</scope>
    <source>
        <strain evidence="1">ATCC 28755</strain>
    </source>
</reference>
<gene>
    <name evidence="1" type="ORF">BJ138DRAFT_1117903</name>
</gene>
<dbReference type="EMBL" id="MU268075">
    <property type="protein sequence ID" value="KAH7906070.1"/>
    <property type="molecule type" value="Genomic_DNA"/>
</dbReference>
<sequence length="588" mass="62855">MKYRSSFNAILAASSFGSVYAQSQTWCGKNFMPNQTAVAPGGQFDLPYGSTEPLLAFRCAPSFRPYLEEDAESASFVIDTPIVYQYISGAYPIELGGSNTMSAGRSDLGSLNITISIGGSVLTTQEVPLNATGVEVSVDLSGLQAQKTAYNVSCAATYTSSSSSSSNSSKLYTTSSGSGSSQPSGSSQQFKANSTLLYLPDTNGSVTKTDLRTGALWVRPANGSGGAFAPIIPNGFYTSFDQYLAQNLSIIDTLKADGFNAIHPIPPFDNATVFQQVLNRTQAAGLYLIYDMRSVYQNLSAVAEQVDALMTYPNLLSWETAHEPDGNSDPFGAAKAAYDLIYQMDGYHPISIVLNCENYNFSPYVEGADIVIEDAYPLGINATYSPVWHTPCNDTFGHCGCDNCEGSMVDIKARVQTYKDRLNIMGWDRTKSVWSAPQAFGSGAYWNITPTGQQWAAMNLASLNHGAMGTISFSYPTTTGNVTTIEGTATNFTGVIADNVAPFLVDPTVDFTGYTHDGVDIGKWNNGTVSLLVVANINGTGPYVPWTAMGLDASTTNASIVRVFSVNQNTNVTGFNFRPGGIGIWMAV</sequence>
<organism evidence="1 2">
    <name type="scientific">Hygrophoropsis aurantiaca</name>
    <dbReference type="NCBI Taxonomy" id="72124"/>
    <lineage>
        <taxon>Eukaryota</taxon>
        <taxon>Fungi</taxon>
        <taxon>Dikarya</taxon>
        <taxon>Basidiomycota</taxon>
        <taxon>Agaricomycotina</taxon>
        <taxon>Agaricomycetes</taxon>
        <taxon>Agaricomycetidae</taxon>
        <taxon>Boletales</taxon>
        <taxon>Coniophorineae</taxon>
        <taxon>Hygrophoropsidaceae</taxon>
        <taxon>Hygrophoropsis</taxon>
    </lineage>
</organism>
<keyword evidence="2" id="KW-1185">Reference proteome</keyword>
<proteinExistence type="predicted"/>
<dbReference type="Proteomes" id="UP000790377">
    <property type="component" value="Unassembled WGS sequence"/>
</dbReference>
<accession>A0ACB7ZXV0</accession>
<name>A0ACB7ZXV0_9AGAM</name>
<evidence type="ECO:0000313" key="2">
    <source>
        <dbReference type="Proteomes" id="UP000790377"/>
    </source>
</evidence>